<accession>A0AAU9CL78</accession>
<dbReference type="Proteomes" id="UP001348817">
    <property type="component" value="Chromosome"/>
</dbReference>
<dbReference type="GO" id="GO:0031564">
    <property type="term" value="P:transcription antitermination"/>
    <property type="evidence" value="ECO:0007669"/>
    <property type="project" value="UniProtKB-KW"/>
</dbReference>
<dbReference type="InterPro" id="IPR008991">
    <property type="entry name" value="Translation_prot_SH3-like_sf"/>
</dbReference>
<dbReference type="SUPFAM" id="SSF50104">
    <property type="entry name" value="Translation proteins SH3-like domain"/>
    <property type="match status" value="1"/>
</dbReference>
<keyword evidence="3" id="KW-0804">Transcription</keyword>
<dbReference type="SUPFAM" id="SSF82679">
    <property type="entry name" value="N-utilization substance G protein NusG, N-terminal domain"/>
    <property type="match status" value="1"/>
</dbReference>
<organism evidence="5 6">
    <name type="scientific">Fulvitalea axinellae</name>
    <dbReference type="NCBI Taxonomy" id="1182444"/>
    <lineage>
        <taxon>Bacteria</taxon>
        <taxon>Pseudomonadati</taxon>
        <taxon>Bacteroidota</taxon>
        <taxon>Cytophagia</taxon>
        <taxon>Cytophagales</taxon>
        <taxon>Persicobacteraceae</taxon>
        <taxon>Fulvitalea</taxon>
    </lineage>
</organism>
<sequence>MSFRKAWYVLYTKSRSEKKVAERLAREGFDVFFPTKKELRQWSDRKKMVEVPLFNSYVFIHLNDDREYLAALQDKGVSWFVYHENRPAILPDSQMEFIRRMAGDEKVIEVLDASDIKPGERVMIEFGPFADCEGEVMDHQGARRVMVRLETLGQAVVVDIPVENLKVVSETASVD</sequence>
<name>A0AAU9CL78_9BACT</name>
<dbReference type="GO" id="GO:0006354">
    <property type="term" value="P:DNA-templated transcription elongation"/>
    <property type="evidence" value="ECO:0007669"/>
    <property type="project" value="InterPro"/>
</dbReference>
<reference evidence="5 6" key="1">
    <citation type="submission" date="2021-12" db="EMBL/GenBank/DDBJ databases">
        <title>Genome sequencing of bacteria with rrn-lacking chromosome and rrn-plasmid.</title>
        <authorList>
            <person name="Anda M."/>
            <person name="Iwasaki W."/>
        </authorList>
    </citation>
    <scope>NUCLEOTIDE SEQUENCE [LARGE SCALE GENOMIC DNA]</scope>
    <source>
        <strain evidence="5 6">DSM 100852</strain>
    </source>
</reference>
<keyword evidence="1" id="KW-0889">Transcription antitermination</keyword>
<dbReference type="InterPro" id="IPR043425">
    <property type="entry name" value="NusG-like"/>
</dbReference>
<keyword evidence="6" id="KW-1185">Reference proteome</keyword>
<gene>
    <name evidence="5" type="ORF">FUAX_25020</name>
</gene>
<dbReference type="InterPro" id="IPR006645">
    <property type="entry name" value="NGN-like_dom"/>
</dbReference>
<evidence type="ECO:0000256" key="2">
    <source>
        <dbReference type="ARBA" id="ARBA00023015"/>
    </source>
</evidence>
<dbReference type="PANTHER" id="PTHR30265">
    <property type="entry name" value="RHO-INTERACTING TRANSCRIPTION TERMINATION FACTOR NUSG"/>
    <property type="match status" value="1"/>
</dbReference>
<dbReference type="PANTHER" id="PTHR30265:SF4">
    <property type="entry name" value="KOW MOTIF FAMILY PROTEIN, EXPRESSED"/>
    <property type="match status" value="1"/>
</dbReference>
<dbReference type="Pfam" id="PF02357">
    <property type="entry name" value="NusG"/>
    <property type="match status" value="1"/>
</dbReference>
<dbReference type="KEGG" id="fax:FUAX_25020"/>
<dbReference type="InterPro" id="IPR036735">
    <property type="entry name" value="NGN_dom_sf"/>
</dbReference>
<evidence type="ECO:0000313" key="5">
    <source>
        <dbReference type="EMBL" id="BDD10070.1"/>
    </source>
</evidence>
<evidence type="ECO:0000256" key="3">
    <source>
        <dbReference type="ARBA" id="ARBA00023163"/>
    </source>
</evidence>
<feature type="domain" description="NusG-like N-terminal" evidence="4">
    <location>
        <begin position="4"/>
        <end position="102"/>
    </location>
</feature>
<keyword evidence="2" id="KW-0805">Transcription regulation</keyword>
<dbReference type="RefSeq" id="WP_338391648.1">
    <property type="nucleotide sequence ID" value="NZ_AP025314.1"/>
</dbReference>
<evidence type="ECO:0000259" key="4">
    <source>
        <dbReference type="SMART" id="SM00738"/>
    </source>
</evidence>
<dbReference type="CDD" id="cd09895">
    <property type="entry name" value="NGN_SP_UpxY"/>
    <property type="match status" value="1"/>
</dbReference>
<dbReference type="EMBL" id="AP025314">
    <property type="protein sequence ID" value="BDD10070.1"/>
    <property type="molecule type" value="Genomic_DNA"/>
</dbReference>
<dbReference type="SMART" id="SM00738">
    <property type="entry name" value="NGN"/>
    <property type="match status" value="1"/>
</dbReference>
<dbReference type="Gene3D" id="3.30.70.940">
    <property type="entry name" value="NusG, N-terminal domain"/>
    <property type="match status" value="1"/>
</dbReference>
<dbReference type="AlphaFoldDB" id="A0AAU9CL78"/>
<dbReference type="NCBIfam" id="NF033644">
    <property type="entry name" value="antiterm_UpxY"/>
    <property type="match status" value="1"/>
</dbReference>
<evidence type="ECO:0000256" key="1">
    <source>
        <dbReference type="ARBA" id="ARBA00022814"/>
    </source>
</evidence>
<protein>
    <submittedName>
        <fullName evidence="5">Transcription antitermination protein NusG</fullName>
    </submittedName>
</protein>
<evidence type="ECO:0000313" key="6">
    <source>
        <dbReference type="Proteomes" id="UP001348817"/>
    </source>
</evidence>
<proteinExistence type="predicted"/>